<dbReference type="InterPro" id="IPR025667">
    <property type="entry name" value="SprB_repeat"/>
</dbReference>
<dbReference type="EMBL" id="JACYTQ010000003">
    <property type="protein sequence ID" value="MBD8489404.1"/>
    <property type="molecule type" value="Genomic_DNA"/>
</dbReference>
<dbReference type="SUPFAM" id="SSF49299">
    <property type="entry name" value="PKD domain"/>
    <property type="match status" value="1"/>
</dbReference>
<dbReference type="InterPro" id="IPR035986">
    <property type="entry name" value="PKD_dom_sf"/>
</dbReference>
<keyword evidence="4" id="KW-1185">Reference proteome</keyword>
<reference evidence="3 4" key="1">
    <citation type="submission" date="2020-09" db="EMBL/GenBank/DDBJ databases">
        <title>Echinicola sp. CAU 1574 isolated from sand of Sido Beach.</title>
        <authorList>
            <person name="Kim W."/>
        </authorList>
    </citation>
    <scope>NUCLEOTIDE SEQUENCE [LARGE SCALE GENOMIC DNA]</scope>
    <source>
        <strain evidence="3 4">CAU 1574</strain>
    </source>
</reference>
<feature type="signal peptide" evidence="1">
    <location>
        <begin position="1"/>
        <end position="23"/>
    </location>
</feature>
<proteinExistence type="predicted"/>
<keyword evidence="1" id="KW-0732">Signal</keyword>
<accession>A0ABR9AKQ7</accession>
<dbReference type="PROSITE" id="PS50093">
    <property type="entry name" value="PKD"/>
    <property type="match status" value="1"/>
</dbReference>
<comment type="caution">
    <text evidence="3">The sequence shown here is derived from an EMBL/GenBank/DDBJ whole genome shotgun (WGS) entry which is preliminary data.</text>
</comment>
<protein>
    <submittedName>
        <fullName evidence="3">Gliding motility-associated C-terminal domain-containing protein</fullName>
    </submittedName>
</protein>
<evidence type="ECO:0000313" key="4">
    <source>
        <dbReference type="Proteomes" id="UP000647133"/>
    </source>
</evidence>
<dbReference type="PANTHER" id="PTHR46534:SF1">
    <property type="entry name" value="IGGFC-BINDING PROTEIN N-TERMINAL DOMAIN-CONTAINING PROTEIN"/>
    <property type="match status" value="1"/>
</dbReference>
<gene>
    <name evidence="3" type="ORF">IFO69_11680</name>
</gene>
<dbReference type="PANTHER" id="PTHR46534">
    <property type="entry name" value="IGGFC_BINDING DOMAIN-CONTAINING PROTEIN"/>
    <property type="match status" value="1"/>
</dbReference>
<dbReference type="Pfam" id="PF17517">
    <property type="entry name" value="IgGFc_binding"/>
    <property type="match status" value="1"/>
</dbReference>
<dbReference type="Gene3D" id="2.60.40.10">
    <property type="entry name" value="Immunoglobulins"/>
    <property type="match status" value="1"/>
</dbReference>
<sequence length="1045" mass="114146">MRTFKVLFTLILLSLLINRTSYAQLTTVGKEFWFGFMENNTDGQNGTAVIVISANEPAQGTIDLSNFQAGLTYNFNLQTGQNYTLRIPESQQDLLHRNSGRIENKGIHVISDGKVSVYAFNERLRSADGTVVLPVSTLGKDYYVASHYETSPGGNLGVNFNENDESLMLVVGVEDNTTIEITPTQRTLDGKAANSPFQIVLNTGQSYQLKSKSDLTGSRVRVIGSNADDCKNIAVFGGNKWTGVGECGSANDHLFQQIYPINTWGLEFIHIPLKDRSSGELVKIIAAEDDTQISFDGVNVATLDQGEFRSFNFGPGDIKFIKGNKPISVTVYSKSQACNIGSALHSNLGDPFMISYSPNEQLLKSITFEAMNVVQIQYSYVNIIVATNSVDKTILDGNLVANEFDPVPSNPAYSYARINIGSGSHKLENSDGFIAYVYGFGEIESYGYSVGASLENLNFLVEPSYEFKVNGENVACLDQESVWSIEPENPIFTYFTWDFGDGSPIKVGQEVDHTFETSGNYTVKVVASISENSCEQQENIAFEVDVLETVGELDGPSMVCPDVEEVTYKLVNTENIARAEWEVFGGTITSTTDSTATVLWGETSDNAFIVASPFTEEGCPGEVIRTDVIINQRIEPLAPEGETSICFDINQIHLYTVSEIVTNRTYQWYIQGGQIVSDEDQSEVEVIWDTPDLSGQIWYEEFSQLDAMCSGVSEVLNVVVHQALVSNFEVTDVLCYGDNSGKIQLDVEGGVSPYRYEWSHDASLNQNIASNLAAGDYSVIVTDSEGCQVSHESIVINQPEDLLANVTSISGTSCYGKSDGKVSISVTGGVGPYQIDHENASIQGGTINLSEVAGGEMVFTLTDANGCDIPILVTVPSPEPLLVDVEIVKRSCPGEANGELLAVPRGGNDPFTFTWDYEQSQGATLSGIPKGIYTVEVLDNNGCISIGSAELEEEAPDVRLPTGFNPNEEGVNSLFQPISNCSLDYHLSIYNRWGELIFKAKEPWDGKIDGNVVADGSYTYLLEYNFVLEGESQTVQKRGVFTVLR</sequence>
<dbReference type="InterPro" id="IPR035234">
    <property type="entry name" value="IgGFc-bd_N"/>
</dbReference>
<dbReference type="SMART" id="SM00089">
    <property type="entry name" value="PKD"/>
    <property type="match status" value="1"/>
</dbReference>
<dbReference type="Pfam" id="PF18911">
    <property type="entry name" value="PKD_4"/>
    <property type="match status" value="1"/>
</dbReference>
<evidence type="ECO:0000259" key="2">
    <source>
        <dbReference type="PROSITE" id="PS50093"/>
    </source>
</evidence>
<dbReference type="Pfam" id="PF13585">
    <property type="entry name" value="CHU_C"/>
    <property type="match status" value="1"/>
</dbReference>
<organism evidence="3 4">
    <name type="scientific">Echinicola arenosa</name>
    <dbReference type="NCBI Taxonomy" id="2774144"/>
    <lineage>
        <taxon>Bacteria</taxon>
        <taxon>Pseudomonadati</taxon>
        <taxon>Bacteroidota</taxon>
        <taxon>Cytophagia</taxon>
        <taxon>Cytophagales</taxon>
        <taxon>Cyclobacteriaceae</taxon>
        <taxon>Echinicola</taxon>
    </lineage>
</organism>
<evidence type="ECO:0000256" key="1">
    <source>
        <dbReference type="SAM" id="SignalP"/>
    </source>
</evidence>
<dbReference type="InterPro" id="IPR000601">
    <property type="entry name" value="PKD_dom"/>
</dbReference>
<feature type="chain" id="PRO_5046187114" evidence="1">
    <location>
        <begin position="24"/>
        <end position="1045"/>
    </location>
</feature>
<dbReference type="InterPro" id="IPR022409">
    <property type="entry name" value="PKD/Chitinase_dom"/>
</dbReference>
<dbReference type="Pfam" id="PF13573">
    <property type="entry name" value="SprB"/>
    <property type="match status" value="2"/>
</dbReference>
<dbReference type="Proteomes" id="UP000647133">
    <property type="component" value="Unassembled WGS sequence"/>
</dbReference>
<dbReference type="CDD" id="cd00146">
    <property type="entry name" value="PKD"/>
    <property type="match status" value="1"/>
</dbReference>
<name>A0ABR9AKQ7_9BACT</name>
<feature type="domain" description="PKD" evidence="2">
    <location>
        <begin position="489"/>
        <end position="528"/>
    </location>
</feature>
<evidence type="ECO:0000313" key="3">
    <source>
        <dbReference type="EMBL" id="MBD8489404.1"/>
    </source>
</evidence>
<dbReference type="InterPro" id="IPR013783">
    <property type="entry name" value="Ig-like_fold"/>
</dbReference>